<keyword evidence="9" id="KW-0560">Oxidoreductase</keyword>
<organism evidence="13 14">
    <name type="scientific">Virgibacillus subterraneus</name>
    <dbReference type="NCBI Taxonomy" id="621109"/>
    <lineage>
        <taxon>Bacteria</taxon>
        <taxon>Bacillati</taxon>
        <taxon>Bacillota</taxon>
        <taxon>Bacilli</taxon>
        <taxon>Bacillales</taxon>
        <taxon>Bacillaceae</taxon>
        <taxon>Virgibacillus</taxon>
    </lineage>
</organism>
<dbReference type="PANTHER" id="PTHR11985:SF35">
    <property type="entry name" value="ANAEROBIC GLYCEROL-3-PHOSPHATE DEHYDROGENASE SUBUNIT A"/>
    <property type="match status" value="1"/>
</dbReference>
<evidence type="ECO:0000256" key="7">
    <source>
        <dbReference type="ARBA" id="ARBA00022798"/>
    </source>
</evidence>
<evidence type="ECO:0000256" key="5">
    <source>
        <dbReference type="ARBA" id="ARBA00017956"/>
    </source>
</evidence>
<keyword evidence="6" id="KW-0285">Flavoprotein</keyword>
<dbReference type="Proteomes" id="UP000198733">
    <property type="component" value="Unassembled WGS sequence"/>
</dbReference>
<evidence type="ECO:0000313" key="13">
    <source>
        <dbReference type="EMBL" id="SEP77723.1"/>
    </source>
</evidence>
<dbReference type="Pfam" id="PF16901">
    <property type="entry name" value="DAO_C"/>
    <property type="match status" value="1"/>
</dbReference>
<gene>
    <name evidence="13" type="ORF">SAMN05216232_0853</name>
</gene>
<evidence type="ECO:0000256" key="1">
    <source>
        <dbReference type="ARBA" id="ARBA00001974"/>
    </source>
</evidence>
<name>A0A1H9AMX8_9BACI</name>
<keyword evidence="8" id="KW-0274">FAD</keyword>
<evidence type="ECO:0000256" key="6">
    <source>
        <dbReference type="ARBA" id="ARBA00022630"/>
    </source>
</evidence>
<evidence type="ECO:0000259" key="12">
    <source>
        <dbReference type="Pfam" id="PF16901"/>
    </source>
</evidence>
<dbReference type="InterPro" id="IPR031656">
    <property type="entry name" value="DAO_C"/>
</dbReference>
<evidence type="ECO:0000313" key="14">
    <source>
        <dbReference type="Proteomes" id="UP000198733"/>
    </source>
</evidence>
<evidence type="ECO:0000256" key="8">
    <source>
        <dbReference type="ARBA" id="ARBA00022827"/>
    </source>
</evidence>
<evidence type="ECO:0000256" key="9">
    <source>
        <dbReference type="ARBA" id="ARBA00023002"/>
    </source>
</evidence>
<accession>A0A1H9AMX8</accession>
<evidence type="ECO:0000256" key="4">
    <source>
        <dbReference type="ARBA" id="ARBA00013029"/>
    </source>
</evidence>
<keyword evidence="14" id="KW-1185">Reference proteome</keyword>
<comment type="catalytic activity">
    <reaction evidence="10">
        <text>a quinone + sn-glycerol 3-phosphate = dihydroxyacetone phosphate + a quinol</text>
        <dbReference type="Rhea" id="RHEA:18977"/>
        <dbReference type="ChEBI" id="CHEBI:24646"/>
        <dbReference type="ChEBI" id="CHEBI:57597"/>
        <dbReference type="ChEBI" id="CHEBI:57642"/>
        <dbReference type="ChEBI" id="CHEBI:132124"/>
        <dbReference type="EC" id="1.1.5.3"/>
    </reaction>
</comment>
<dbReference type="EC" id="1.1.5.3" evidence="4"/>
<dbReference type="RefSeq" id="WP_092502493.1">
    <property type="nucleotide sequence ID" value="NZ_FOEH01000001.1"/>
</dbReference>
<dbReference type="EMBL" id="FOEH01000001">
    <property type="protein sequence ID" value="SEP77723.1"/>
    <property type="molecule type" value="Genomic_DNA"/>
</dbReference>
<comment type="caution">
    <text evidence="13">The sequence shown here is derived from an EMBL/GenBank/DDBJ whole genome shotgun (WGS) entry which is preliminary data.</text>
</comment>
<evidence type="ECO:0000256" key="10">
    <source>
        <dbReference type="ARBA" id="ARBA00049055"/>
    </source>
</evidence>
<dbReference type="InterPro" id="IPR000447">
    <property type="entry name" value="G3P_DH_FAD-dep"/>
</dbReference>
<comment type="pathway">
    <text evidence="2">Polyol metabolism; glycerol degradation via glycerol kinase pathway; glycerone phosphate from sn-glycerol 3-phosphate (aerobic route): step 1/1.</text>
</comment>
<comment type="similarity">
    <text evidence="3">Belongs to the FAD-dependent glycerol-3-phosphate dehydrogenase family.</text>
</comment>
<dbReference type="PROSITE" id="PS00978">
    <property type="entry name" value="FAD_G3PDH_2"/>
    <property type="match status" value="1"/>
</dbReference>
<evidence type="ECO:0000256" key="2">
    <source>
        <dbReference type="ARBA" id="ARBA00004977"/>
    </source>
</evidence>
<feature type="domain" description="Alpha-glycerophosphate oxidase C-terminal" evidence="12">
    <location>
        <begin position="403"/>
        <end position="529"/>
    </location>
</feature>
<keyword evidence="7" id="KW-0319">Glycerol metabolism</keyword>
<protein>
    <recommendedName>
        <fullName evidence="5">Aerobic glycerol-3-phosphate dehydrogenase</fullName>
        <ecNumber evidence="4">1.1.5.3</ecNumber>
    </recommendedName>
</protein>
<dbReference type="SUPFAM" id="SSF51905">
    <property type="entry name" value="FAD/NAD(P)-binding domain"/>
    <property type="match status" value="1"/>
</dbReference>
<reference evidence="13 14" key="1">
    <citation type="submission" date="2016-10" db="EMBL/GenBank/DDBJ databases">
        <authorList>
            <person name="Varghese N."/>
            <person name="Submissions S."/>
        </authorList>
    </citation>
    <scope>NUCLEOTIDE SEQUENCE [LARGE SCALE GENOMIC DNA]</scope>
    <source>
        <strain evidence="13 14">CGMCC 1.7734</strain>
    </source>
</reference>
<dbReference type="InterPro" id="IPR038299">
    <property type="entry name" value="DAO_C_sf"/>
</dbReference>
<proteinExistence type="inferred from homology"/>
<dbReference type="Pfam" id="PF01266">
    <property type="entry name" value="DAO"/>
    <property type="match status" value="1"/>
</dbReference>
<dbReference type="Gene3D" id="3.30.9.10">
    <property type="entry name" value="D-Amino Acid Oxidase, subunit A, domain 2"/>
    <property type="match status" value="1"/>
</dbReference>
<evidence type="ECO:0000259" key="11">
    <source>
        <dbReference type="Pfam" id="PF01266"/>
    </source>
</evidence>
<dbReference type="Gene3D" id="1.10.8.870">
    <property type="entry name" value="Alpha-glycerophosphate oxidase, cap domain"/>
    <property type="match status" value="1"/>
</dbReference>
<dbReference type="InterPro" id="IPR006076">
    <property type="entry name" value="FAD-dep_OxRdtase"/>
</dbReference>
<dbReference type="Gene3D" id="3.50.50.60">
    <property type="entry name" value="FAD/NAD(P)-binding domain"/>
    <property type="match status" value="1"/>
</dbReference>
<comment type="cofactor">
    <cofactor evidence="1">
        <name>FAD</name>
        <dbReference type="ChEBI" id="CHEBI:57692"/>
    </cofactor>
</comment>
<dbReference type="PANTHER" id="PTHR11985">
    <property type="entry name" value="GLYCEROL-3-PHOSPHATE DEHYDROGENASE"/>
    <property type="match status" value="1"/>
</dbReference>
<sequence>MSTKTFSALDRNSTIKQMENEHFDLLVIGGGITGSGIVLDAVNRGLKVGLIERNDFASGTSSRSGKLIHGGLKYLQKLDFNVIKEIGSERDIVYNNARHLVYPIKMNFPLIKRESYNLLTLKAGLSLYDRLAGVKKDERHTIYGKKKTLQYEPLFNEKTVTGSGAYVEYRTDDSRLTLEVAKTASEKGATVLNYAEMTDFLQDENNHVKGVIAKDLIQGQNIRVTATHVVNAAGPWVDEVRKKDRPITGKYMVLAKGIHIVFDHQSLPVKSSIYFQHKGRMIAVIPRGNRTYVGSTESIYKQDMDDIHVKSSEVDYLIDCLHAIFPSLDLGKNDVVSSWAGIRPLIGEDGNSPSELSRHDEIFESDTGLITIAGGKLTGYRKMAERVLQHIEKKDSSIKSKKTTDQLKLSGGHFNSQEAITAHVPYLHGKFKHLNLSIDEVNDYVFRYGSNTENLLKLIDRYDDRFEDKELRNIAAEVRYTVEHEMAASLADFYDRRTSYLLFDLDKVIRTLTIVAEEMAQLLEWTEARTADEIEKMNYEIKKALTFVE</sequence>
<dbReference type="SUPFAM" id="SSF54373">
    <property type="entry name" value="FAD-linked reductases, C-terminal domain"/>
    <property type="match status" value="1"/>
</dbReference>
<dbReference type="InterPro" id="IPR036188">
    <property type="entry name" value="FAD/NAD-bd_sf"/>
</dbReference>
<dbReference type="PRINTS" id="PR01001">
    <property type="entry name" value="FADG3PDH"/>
</dbReference>
<feature type="domain" description="FAD dependent oxidoreductase" evidence="11">
    <location>
        <begin position="24"/>
        <end position="351"/>
    </location>
</feature>
<evidence type="ECO:0000256" key="3">
    <source>
        <dbReference type="ARBA" id="ARBA00007330"/>
    </source>
</evidence>